<evidence type="ECO:0000313" key="1">
    <source>
        <dbReference type="EMBL" id="QPH49213.1"/>
    </source>
</evidence>
<dbReference type="Proteomes" id="UP000594430">
    <property type="component" value="Chromosome"/>
</dbReference>
<reference evidence="1 2" key="1">
    <citation type="submission" date="2020-11" db="EMBL/GenBank/DDBJ databases">
        <title>Pseudomonas fulva producing VIM-24.</title>
        <authorList>
            <person name="Liu S."/>
        </authorList>
    </citation>
    <scope>NUCLEOTIDE SEQUENCE [LARGE SCALE GENOMIC DNA]</scope>
    <source>
        <strain evidence="1 2">ZDHY414</strain>
    </source>
</reference>
<proteinExistence type="predicted"/>
<name>A0A2L1W8B8_9PSED</name>
<evidence type="ECO:0000313" key="2">
    <source>
        <dbReference type="Proteomes" id="UP000594430"/>
    </source>
</evidence>
<dbReference type="RefSeq" id="WP_028687756.1">
    <property type="nucleotide sequence ID" value="NZ_BQHM01000028.1"/>
</dbReference>
<protein>
    <submittedName>
        <fullName evidence="1">Uncharacterized protein</fullName>
    </submittedName>
</protein>
<sequence>MAGRDYTYHPYTPGMKLPEGVFPPMEGYTHDALIIAAQRCVENYLKAHSIDPVIIQQSLATLATSMREKFEREGVEYQVSSWYQKSYNDPAARARSVAAMSEEYGSATVEAAAESLEGSPLLRQGRDFYKGYIAAAGEAVRDLILTLKDRKA</sequence>
<organism evidence="1 2">
    <name type="scientific">Pseudomonas fulva</name>
    <dbReference type="NCBI Taxonomy" id="47880"/>
    <lineage>
        <taxon>Bacteria</taxon>
        <taxon>Pseudomonadati</taxon>
        <taxon>Pseudomonadota</taxon>
        <taxon>Gammaproteobacteria</taxon>
        <taxon>Pseudomonadales</taxon>
        <taxon>Pseudomonadaceae</taxon>
        <taxon>Pseudomonas</taxon>
    </lineage>
</organism>
<dbReference type="GeneID" id="93440046"/>
<dbReference type="AlphaFoldDB" id="A0A2L1W8B8"/>
<dbReference type="EMBL" id="CP064946">
    <property type="protein sequence ID" value="QPH49213.1"/>
    <property type="molecule type" value="Genomic_DNA"/>
</dbReference>
<accession>A0A2L1W8B8</accession>
<gene>
    <name evidence="1" type="ORF">IZU98_00270</name>
</gene>